<dbReference type="EMBL" id="KV427647">
    <property type="protein sequence ID" value="KZT03022.1"/>
    <property type="molecule type" value="Genomic_DNA"/>
</dbReference>
<evidence type="ECO:0000313" key="2">
    <source>
        <dbReference type="EMBL" id="KZT03022.1"/>
    </source>
</evidence>
<feature type="region of interest" description="Disordered" evidence="1">
    <location>
        <begin position="1790"/>
        <end position="1847"/>
    </location>
</feature>
<keyword evidence="3" id="KW-1185">Reference proteome</keyword>
<feature type="compositionally biased region" description="Low complexity" evidence="1">
    <location>
        <begin position="1122"/>
        <end position="1151"/>
    </location>
</feature>
<feature type="region of interest" description="Disordered" evidence="1">
    <location>
        <begin position="573"/>
        <end position="663"/>
    </location>
</feature>
<feature type="compositionally biased region" description="Basic and acidic residues" evidence="1">
    <location>
        <begin position="1831"/>
        <end position="1847"/>
    </location>
</feature>
<reference evidence="2 3" key="1">
    <citation type="journal article" date="2016" name="Mol. Biol. Evol.">
        <title>Comparative Genomics of Early-Diverging Mushroom-Forming Fungi Provides Insights into the Origins of Lignocellulose Decay Capabilities.</title>
        <authorList>
            <person name="Nagy L.G."/>
            <person name="Riley R."/>
            <person name="Tritt A."/>
            <person name="Adam C."/>
            <person name="Daum C."/>
            <person name="Floudas D."/>
            <person name="Sun H."/>
            <person name="Yadav J.S."/>
            <person name="Pangilinan J."/>
            <person name="Larsson K.H."/>
            <person name="Matsuura K."/>
            <person name="Barry K."/>
            <person name="Labutti K."/>
            <person name="Kuo R."/>
            <person name="Ohm R.A."/>
            <person name="Bhattacharya S.S."/>
            <person name="Shirouzu T."/>
            <person name="Yoshinaga Y."/>
            <person name="Martin F.M."/>
            <person name="Grigoriev I.V."/>
            <person name="Hibbett D.S."/>
        </authorList>
    </citation>
    <scope>NUCLEOTIDE SEQUENCE [LARGE SCALE GENOMIC DNA]</scope>
    <source>
        <strain evidence="2 3">93-53</strain>
    </source>
</reference>
<dbReference type="GeneID" id="63819279"/>
<feature type="region of interest" description="Disordered" evidence="1">
    <location>
        <begin position="549"/>
        <end position="568"/>
    </location>
</feature>
<feature type="compositionally biased region" description="Low complexity" evidence="1">
    <location>
        <begin position="1165"/>
        <end position="1191"/>
    </location>
</feature>
<gene>
    <name evidence="2" type="ORF">LAESUDRAFT_380523</name>
</gene>
<name>A0A165CLH4_9APHY</name>
<feature type="region of interest" description="Disordered" evidence="1">
    <location>
        <begin position="422"/>
        <end position="442"/>
    </location>
</feature>
<protein>
    <submittedName>
        <fullName evidence="2">Uncharacterized protein</fullName>
    </submittedName>
</protein>
<feature type="region of interest" description="Disordered" evidence="1">
    <location>
        <begin position="706"/>
        <end position="771"/>
    </location>
</feature>
<dbReference type="RefSeq" id="XP_040760762.1">
    <property type="nucleotide sequence ID" value="XM_040902248.1"/>
</dbReference>
<feature type="compositionally biased region" description="Low complexity" evidence="1">
    <location>
        <begin position="707"/>
        <end position="722"/>
    </location>
</feature>
<feature type="compositionally biased region" description="Polar residues" evidence="1">
    <location>
        <begin position="93"/>
        <end position="102"/>
    </location>
</feature>
<feature type="region of interest" description="Disordered" evidence="1">
    <location>
        <begin position="1165"/>
        <end position="1279"/>
    </location>
</feature>
<feature type="compositionally biased region" description="Acidic residues" evidence="1">
    <location>
        <begin position="1238"/>
        <end position="1262"/>
    </location>
</feature>
<dbReference type="InParanoid" id="A0A165CLH4"/>
<dbReference type="Proteomes" id="UP000076871">
    <property type="component" value="Unassembled WGS sequence"/>
</dbReference>
<feature type="compositionally biased region" description="Pro residues" evidence="1">
    <location>
        <begin position="601"/>
        <end position="610"/>
    </location>
</feature>
<organism evidence="2 3">
    <name type="scientific">Laetiporus sulphureus 93-53</name>
    <dbReference type="NCBI Taxonomy" id="1314785"/>
    <lineage>
        <taxon>Eukaryota</taxon>
        <taxon>Fungi</taxon>
        <taxon>Dikarya</taxon>
        <taxon>Basidiomycota</taxon>
        <taxon>Agaricomycotina</taxon>
        <taxon>Agaricomycetes</taxon>
        <taxon>Polyporales</taxon>
        <taxon>Laetiporus</taxon>
    </lineage>
</organism>
<feature type="compositionally biased region" description="Polar residues" evidence="1">
    <location>
        <begin position="1515"/>
        <end position="1539"/>
    </location>
</feature>
<evidence type="ECO:0000256" key="1">
    <source>
        <dbReference type="SAM" id="MobiDB-lite"/>
    </source>
</evidence>
<accession>A0A165CLH4</accession>
<feature type="compositionally biased region" description="Basic and acidic residues" evidence="1">
    <location>
        <begin position="39"/>
        <end position="52"/>
    </location>
</feature>
<feature type="region of interest" description="Disordered" evidence="1">
    <location>
        <begin position="1084"/>
        <end position="1151"/>
    </location>
</feature>
<sequence length="1847" mass="204482">MIIREESPVNRTRYPMSPTSMDMTEKYKATPPKDTMAGSDRKPGSSSTDEHRSRKRKAPELDTAESLSAVRPGQSRTAEEPRPSKRPRHSSPTVLNDINNVSDPRLDGEAKARVHPRHSWPVAMHPHDRPQYDIVTSARIVNVQYSEHPHPKPSVSAPTAARAHESSGVFALAAIVEGKSHEQLQRLSSPPVVPAPDKVGAVSFRDDVAPLASTVKLSPRFPLHSLESAQAHEERDQHTPVIEVESSGNVHRSLPQVSSPATIDKCLRDEVAQPSAAVKVKTSEEVHGSPIPTPAEGTIAVSSIEAREQPDHLALVPERVASQVEEKEPTTPAVIVSGPPEQSHRSLTSASVPEVAKGARFDWYALLAAPEEPKRRKRARARSPRIPADVSWRTLWHLASDLRPTKRARHRSPSQPIQIVAAAPQDASKSTEDKTPDLPCVSPLPVLVEEETIASEDEITSRQQAVTHGSVKNLSAIEIEAEYDEELIDFKVEPEADGIDGHAEIAYEHGTRKMPINQIEGDFDYYEEDEESASPSGQVGQAAVFFDRGRTPSPMERSGPPSMSPGRFRAMSLLRTPSPPRASSSTRTRQLPKNHRDYRPPSLPATPPPLDLVSPTTSLQHSWEPRPETSHVRSRSRSSSPVHFFQRERSMASGPLSRLRRSERLRNRSQSLLMVPLHARRNVILPQTPPPLLSQTPSDVAICIAGSPSAPSRSLPQSRPLPTTSALDPGLRSRKLPSIHLPSCEAHSPTPKRLMSPAAESGYASTPPPPRRVFRTELGELRAEEILENEWSSEDEIAVVLFPHNLPIKYEFPVIEPLSPDDRDWLAMMHEQLKWADDYGNRFLVESRETVELATPPAFVGKVLLDVAETRFWGMAKRIRIHAGTIFGCYLFVKIMKHDAIRFCDVEEEFEDDLLSLLYWDLYIRQWDEFNQCFRPYHHMPIELLYPKKSQANVEELLDEEGHVLIPALREFYEDQEKKLRGGVAKAREFIQAEREADARAEQEARIEFIRQRRRAAFLRERKRWNSLSTFVPTGTYSTWPLPNWGKCAHWKDRRHKKAREASTDKQNAASEDEQHCQAVFDESAARSTSDGPLLDHLPPTPTSSGGNAALHLPQSHCDGFPRQLSRSPPRSRSRLPLASRQLSLSPPRSRAALSIASRRFSLSPPRSRITLQTVSRPRSLSPPRSRVPLSAPNQERSLSPPRSRVTLPATAQQLSRSPPRTRRRPSGTICSINGPLEDSDFSEDEDEDDDTDDDTEEDDQPEANLADPLLLSPPTDDDPRVLWAEIVLGIVRWSRRFPNYPRKCPGKTDVPSNEKADMPLNVQANTPATTHPDKEHVLCLDASASTTLQQREGGTPPKTSIAADDSSSLTPSLDRALQSLSAFAGEEGIMSFALRFPGPHEAISILGKRKRGSGDAFDLVTIRKVVQPRLYKRRRINALLTEILGSTPLLSPVETNDTCTHKALLPVSSPTPLGSEDQPPASYHAGSVTAVDAALDSQNACSNQGHATVLDTQHVGTPLPSLSETQCSESTSANQPAQEQGHLSLLQDRSVDSVVDDTTEKFAPLALGTEIVITGPSGKSKRLKVDRYLGVQLVRVVPPPVSSVEQHVELPAESSNRVRFADAPVPSKRHKASSINAQLDSPDANKEPLEVSALKRKRSDNPTDSNADGGHRPSIRIPLSKRQRTDSSAHVVVPSSPNGRSRPIVSKRRQLIAKPNDTLVAARGFSKPFFAVQSPPTRSISKRLRQESVSEPVDVIAAQSRVLARLPRRKAKLPTLAAGQWISQPLNPIVNAERDQSRRSTKRKRRDLDAESRSVTKPAHVLGPSTSKRQRVDFVDSHIEPSRLPG</sequence>
<feature type="region of interest" description="Disordered" evidence="1">
    <location>
        <begin position="1"/>
        <end position="113"/>
    </location>
</feature>
<feature type="region of interest" description="Disordered" evidence="1">
    <location>
        <begin position="1348"/>
        <end position="1369"/>
    </location>
</feature>
<proteinExistence type="predicted"/>
<feature type="region of interest" description="Disordered" evidence="1">
    <location>
        <begin position="1515"/>
        <end position="1542"/>
    </location>
</feature>
<feature type="region of interest" description="Disordered" evidence="1">
    <location>
        <begin position="1056"/>
        <end position="1075"/>
    </location>
</feature>
<feature type="region of interest" description="Disordered" evidence="1">
    <location>
        <begin position="1466"/>
        <end position="1485"/>
    </location>
</feature>
<evidence type="ECO:0000313" key="3">
    <source>
        <dbReference type="Proteomes" id="UP000076871"/>
    </source>
</evidence>
<feature type="region of interest" description="Disordered" evidence="1">
    <location>
        <begin position="322"/>
        <end position="351"/>
    </location>
</feature>
<feature type="region of interest" description="Disordered" evidence="1">
    <location>
        <begin position="1624"/>
        <end position="1706"/>
    </location>
</feature>
<feature type="compositionally biased region" description="Low complexity" evidence="1">
    <location>
        <begin position="1266"/>
        <end position="1275"/>
    </location>
</feature>